<comment type="caution">
    <text evidence="10">The sequence shown here is derived from an EMBL/GenBank/DDBJ whole genome shotgun (WGS) entry which is preliminary data.</text>
</comment>
<dbReference type="InterPro" id="IPR036236">
    <property type="entry name" value="Znf_C2H2_sf"/>
</dbReference>
<reference evidence="11" key="1">
    <citation type="journal article" date="2019" name="IScience">
        <title>Narwhal Genome Reveals Long-Term Low Genetic Diversity despite Current Large Abundance Size.</title>
        <authorList>
            <person name="Westbury M.V."/>
            <person name="Petersen B."/>
            <person name="Garde E."/>
            <person name="Heide-Jorgensen M.P."/>
            <person name="Lorenzen E.D."/>
        </authorList>
    </citation>
    <scope>NUCLEOTIDE SEQUENCE [LARGE SCALE GENOMIC DNA]</scope>
</reference>
<evidence type="ECO:0000313" key="10">
    <source>
        <dbReference type="EMBL" id="TKC39292.1"/>
    </source>
</evidence>
<dbReference type="PANTHER" id="PTHR23226">
    <property type="entry name" value="ZINC FINGER AND SCAN DOMAIN-CONTAINING"/>
    <property type="match status" value="1"/>
</dbReference>
<dbReference type="AlphaFoldDB" id="A0A4U1ES08"/>
<evidence type="ECO:0000313" key="11">
    <source>
        <dbReference type="Proteomes" id="UP000308365"/>
    </source>
</evidence>
<organism evidence="10 11">
    <name type="scientific">Monodon monoceros</name>
    <name type="common">Narwhal</name>
    <name type="synonym">Ceratodon monodon</name>
    <dbReference type="NCBI Taxonomy" id="40151"/>
    <lineage>
        <taxon>Eukaryota</taxon>
        <taxon>Metazoa</taxon>
        <taxon>Chordata</taxon>
        <taxon>Craniata</taxon>
        <taxon>Vertebrata</taxon>
        <taxon>Euteleostomi</taxon>
        <taxon>Mammalia</taxon>
        <taxon>Eutheria</taxon>
        <taxon>Laurasiatheria</taxon>
        <taxon>Artiodactyla</taxon>
        <taxon>Whippomorpha</taxon>
        <taxon>Cetacea</taxon>
        <taxon>Odontoceti</taxon>
        <taxon>Monodontidae</taxon>
        <taxon>Monodon</taxon>
    </lineage>
</organism>
<gene>
    <name evidence="10" type="ORF">EI555_004096</name>
</gene>
<dbReference type="FunFam" id="3.30.160.60:FF:000016">
    <property type="entry name" value="zinc finger protein 37 homolog"/>
    <property type="match status" value="1"/>
</dbReference>
<dbReference type="InterPro" id="IPR013087">
    <property type="entry name" value="Znf_C2H2_type"/>
</dbReference>
<dbReference type="GO" id="GO:0000981">
    <property type="term" value="F:DNA-binding transcription factor activity, RNA polymerase II-specific"/>
    <property type="evidence" value="ECO:0007669"/>
    <property type="project" value="TreeGrafter"/>
</dbReference>
<dbReference type="SMART" id="SM00355">
    <property type="entry name" value="ZnF_C2H2"/>
    <property type="match status" value="2"/>
</dbReference>
<dbReference type="PROSITE" id="PS50157">
    <property type="entry name" value="ZINC_FINGER_C2H2_2"/>
    <property type="match status" value="2"/>
</dbReference>
<keyword evidence="3" id="KW-0677">Repeat</keyword>
<protein>
    <recommendedName>
        <fullName evidence="9">C2H2-type domain-containing protein</fullName>
    </recommendedName>
</protein>
<name>A0A4U1ES08_MONMO</name>
<feature type="region of interest" description="Disordered" evidence="8">
    <location>
        <begin position="136"/>
        <end position="157"/>
    </location>
</feature>
<dbReference type="PANTHER" id="PTHR23226:SF366">
    <property type="entry name" value="ZINC FINGER PROTEIN ZFP2"/>
    <property type="match status" value="1"/>
</dbReference>
<dbReference type="Gene3D" id="3.30.160.60">
    <property type="entry name" value="Classic Zinc Finger"/>
    <property type="match status" value="2"/>
</dbReference>
<evidence type="ECO:0000256" key="7">
    <source>
        <dbReference type="PROSITE-ProRule" id="PRU00042"/>
    </source>
</evidence>
<evidence type="ECO:0000256" key="8">
    <source>
        <dbReference type="SAM" id="MobiDB-lite"/>
    </source>
</evidence>
<dbReference type="GO" id="GO:0000978">
    <property type="term" value="F:RNA polymerase II cis-regulatory region sequence-specific DNA binding"/>
    <property type="evidence" value="ECO:0007669"/>
    <property type="project" value="TreeGrafter"/>
</dbReference>
<proteinExistence type="predicted"/>
<evidence type="ECO:0000256" key="3">
    <source>
        <dbReference type="ARBA" id="ARBA00022737"/>
    </source>
</evidence>
<keyword evidence="6" id="KW-0539">Nucleus</keyword>
<dbReference type="SUPFAM" id="SSF57667">
    <property type="entry name" value="beta-beta-alpha zinc fingers"/>
    <property type="match status" value="1"/>
</dbReference>
<dbReference type="EMBL" id="RWIC01000884">
    <property type="protein sequence ID" value="TKC39292.1"/>
    <property type="molecule type" value="Genomic_DNA"/>
</dbReference>
<dbReference type="Pfam" id="PF00096">
    <property type="entry name" value="zf-C2H2"/>
    <property type="match status" value="2"/>
</dbReference>
<dbReference type="GO" id="GO:0005634">
    <property type="term" value="C:nucleus"/>
    <property type="evidence" value="ECO:0007669"/>
    <property type="project" value="UniProtKB-SubCell"/>
</dbReference>
<dbReference type="Proteomes" id="UP000308365">
    <property type="component" value="Unassembled WGS sequence"/>
</dbReference>
<feature type="domain" description="C2H2-type" evidence="9">
    <location>
        <begin position="48"/>
        <end position="75"/>
    </location>
</feature>
<evidence type="ECO:0000259" key="9">
    <source>
        <dbReference type="PROSITE" id="PS50157"/>
    </source>
</evidence>
<keyword evidence="5" id="KW-0862">Zinc</keyword>
<keyword evidence="2" id="KW-0479">Metal-binding</keyword>
<feature type="domain" description="C2H2-type" evidence="9">
    <location>
        <begin position="20"/>
        <end position="47"/>
    </location>
</feature>
<evidence type="ECO:0000256" key="2">
    <source>
        <dbReference type="ARBA" id="ARBA00022723"/>
    </source>
</evidence>
<dbReference type="FunFam" id="3.30.160.60:FF:002254">
    <property type="entry name" value="Zinc finger protein 540"/>
    <property type="match status" value="1"/>
</dbReference>
<dbReference type="GO" id="GO:0008270">
    <property type="term" value="F:zinc ion binding"/>
    <property type="evidence" value="ECO:0007669"/>
    <property type="project" value="UniProtKB-KW"/>
</dbReference>
<comment type="subcellular location">
    <subcellularLocation>
        <location evidence="1">Nucleus</location>
    </subcellularLocation>
</comment>
<sequence length="172" mass="19147">MYKGITAFIRTRIHTGEKPYMCDDCGKAFIQSSSLTEHQRTRTGEKPYKCKVCGKAFTVNSSLVQHLRIHTGEKPYKCFVNSFLVSPSHQLNNIGQGVCLPREAQRLRVKQRVFGIPEIIRSGSTSENGGKADINAHGVGKQPQYGPSRWKGLSSHDVTETPGLLMSNVWRG</sequence>
<evidence type="ECO:0000256" key="4">
    <source>
        <dbReference type="ARBA" id="ARBA00022771"/>
    </source>
</evidence>
<evidence type="ECO:0000256" key="5">
    <source>
        <dbReference type="ARBA" id="ARBA00022833"/>
    </source>
</evidence>
<evidence type="ECO:0000256" key="1">
    <source>
        <dbReference type="ARBA" id="ARBA00004123"/>
    </source>
</evidence>
<dbReference type="PROSITE" id="PS00028">
    <property type="entry name" value="ZINC_FINGER_C2H2_1"/>
    <property type="match status" value="1"/>
</dbReference>
<evidence type="ECO:0000256" key="6">
    <source>
        <dbReference type="ARBA" id="ARBA00023242"/>
    </source>
</evidence>
<accession>A0A4U1ES08</accession>
<keyword evidence="4 7" id="KW-0863">Zinc-finger</keyword>